<keyword evidence="2" id="KW-1185">Reference proteome</keyword>
<dbReference type="EMBL" id="KV427700">
    <property type="protein sequence ID" value="KZT00028.1"/>
    <property type="molecule type" value="Genomic_DNA"/>
</dbReference>
<proteinExistence type="predicted"/>
<dbReference type="GeneID" id="63827312"/>
<protein>
    <submittedName>
        <fullName evidence="1">Uncharacterized protein</fullName>
    </submittedName>
</protein>
<dbReference type="Proteomes" id="UP000076871">
    <property type="component" value="Unassembled WGS sequence"/>
</dbReference>
<organism evidence="1 2">
    <name type="scientific">Laetiporus sulphureus 93-53</name>
    <dbReference type="NCBI Taxonomy" id="1314785"/>
    <lineage>
        <taxon>Eukaryota</taxon>
        <taxon>Fungi</taxon>
        <taxon>Dikarya</taxon>
        <taxon>Basidiomycota</taxon>
        <taxon>Agaricomycotina</taxon>
        <taxon>Agaricomycetes</taxon>
        <taxon>Polyporales</taxon>
        <taxon>Laetiporus</taxon>
    </lineage>
</organism>
<evidence type="ECO:0000313" key="1">
    <source>
        <dbReference type="EMBL" id="KZT00028.1"/>
    </source>
</evidence>
<gene>
    <name evidence="1" type="ORF">LAESUDRAFT_732665</name>
</gene>
<dbReference type="AlphaFoldDB" id="A0A165B130"/>
<dbReference type="InParanoid" id="A0A165B130"/>
<sequence>MKRNSLVYFQTQMSLQLQASLQSDASSSIGARQRSGDSYKRTKRLSVLTLTPLPLHLPPRDCVLTSSSTVLTPCCAMETNASEGRSTSGSVVEAFRPAAACRLVSRKLVAIINDAHGTLCPREAALGRHADGSVAFGIQHPRGLADGGHACTEWIKVEPVEWRR</sequence>
<reference evidence="1 2" key="1">
    <citation type="journal article" date="2016" name="Mol. Biol. Evol.">
        <title>Comparative Genomics of Early-Diverging Mushroom-Forming Fungi Provides Insights into the Origins of Lignocellulose Decay Capabilities.</title>
        <authorList>
            <person name="Nagy L.G."/>
            <person name="Riley R."/>
            <person name="Tritt A."/>
            <person name="Adam C."/>
            <person name="Daum C."/>
            <person name="Floudas D."/>
            <person name="Sun H."/>
            <person name="Yadav J.S."/>
            <person name="Pangilinan J."/>
            <person name="Larsson K.H."/>
            <person name="Matsuura K."/>
            <person name="Barry K."/>
            <person name="Labutti K."/>
            <person name="Kuo R."/>
            <person name="Ohm R.A."/>
            <person name="Bhattacharya S.S."/>
            <person name="Shirouzu T."/>
            <person name="Yoshinaga Y."/>
            <person name="Martin F.M."/>
            <person name="Grigoriev I.V."/>
            <person name="Hibbett D.S."/>
        </authorList>
    </citation>
    <scope>NUCLEOTIDE SEQUENCE [LARGE SCALE GENOMIC DNA]</scope>
    <source>
        <strain evidence="1 2">93-53</strain>
    </source>
</reference>
<dbReference type="RefSeq" id="XP_040757768.1">
    <property type="nucleotide sequence ID" value="XM_040910283.1"/>
</dbReference>
<accession>A0A165B130</accession>
<evidence type="ECO:0000313" key="2">
    <source>
        <dbReference type="Proteomes" id="UP000076871"/>
    </source>
</evidence>
<name>A0A165B130_9APHY</name>